<keyword evidence="2" id="KW-1185">Reference proteome</keyword>
<evidence type="ECO:0000313" key="1">
    <source>
        <dbReference type="EMBL" id="QEG23641.1"/>
    </source>
</evidence>
<organism evidence="1 2">
    <name type="scientific">Mariniblastus fucicola</name>
    <dbReference type="NCBI Taxonomy" id="980251"/>
    <lineage>
        <taxon>Bacteria</taxon>
        <taxon>Pseudomonadati</taxon>
        <taxon>Planctomycetota</taxon>
        <taxon>Planctomycetia</taxon>
        <taxon>Pirellulales</taxon>
        <taxon>Pirellulaceae</taxon>
        <taxon>Mariniblastus</taxon>
    </lineage>
</organism>
<sequence>MPTENLLIIDAIGPFFRHYKPKRINWSKIPFSHLENESGLKPKVIASAIEDFRTFCEACSSYGYNAVTLDDVAHLITDDSYDDSLRAKITQYRELFGLLIKIANEFGLKVLFTMDVMFFNEGLLRRLSRSPDKVALWLNEKLAELFQDVPAIAGIVMRFGEKDGLDVQGDFKSKLLLRNAKTTRRFLQSVLPIFEQHNRLLIFRTWSVGAYSIGDLIWNPKTFNRVFDGIDSPALVISMKYGESDFFRYLPLNSNFLQSDHKKIIEFQARREYEGFGAYPSFVGWDVEEYLTQLQSAKNVIGASVWCQTGGWGKLRQLTFIRNSSLWVEINTFAIAQLWNGKSCTQAIENFLALKQLDVSHESMVEFLRRSDVVIKKLLCVPELAKKQLFFRRLRLPPQLYVFWDRIIIDHTMKRILSFLVEDREQALADGREGLENLRQMIEIAEHNGIPSKGLNFQLATFEILAKAREYFFLPYSESVAVELFALKETYKRRFKRNYSIVLNFEPAPLKKRHVHRLLALLLRPQSKYRLIDEVVTLRALAWIYPLVKHLGKKATPKFANKQAMGIDVLFK</sequence>
<gene>
    <name evidence="1" type="ORF">MFFC18_35420</name>
</gene>
<accession>A0A5B9PLT2</accession>
<protein>
    <recommendedName>
        <fullName evidence="3">Glycosyl hydrolase family 67</fullName>
    </recommendedName>
</protein>
<dbReference type="Proteomes" id="UP000322214">
    <property type="component" value="Chromosome"/>
</dbReference>
<dbReference type="AlphaFoldDB" id="A0A5B9PLT2"/>
<dbReference type="InterPro" id="IPR017853">
    <property type="entry name" value="GH"/>
</dbReference>
<proteinExistence type="predicted"/>
<dbReference type="EMBL" id="CP042912">
    <property type="protein sequence ID" value="QEG23641.1"/>
    <property type="molecule type" value="Genomic_DNA"/>
</dbReference>
<dbReference type="SUPFAM" id="SSF51445">
    <property type="entry name" value="(Trans)glycosidases"/>
    <property type="match status" value="1"/>
</dbReference>
<dbReference type="RefSeq" id="WP_075086242.1">
    <property type="nucleotide sequence ID" value="NZ_CP042912.1"/>
</dbReference>
<evidence type="ECO:0000313" key="2">
    <source>
        <dbReference type="Proteomes" id="UP000322214"/>
    </source>
</evidence>
<name>A0A5B9PLT2_9BACT</name>
<dbReference type="OrthoDB" id="339499at2"/>
<reference evidence="1 2" key="1">
    <citation type="submission" date="2019-08" db="EMBL/GenBank/DDBJ databases">
        <title>Deep-cultivation of Planctomycetes and their phenomic and genomic characterization uncovers novel biology.</title>
        <authorList>
            <person name="Wiegand S."/>
            <person name="Jogler M."/>
            <person name="Boedeker C."/>
            <person name="Pinto D."/>
            <person name="Vollmers J."/>
            <person name="Rivas-Marin E."/>
            <person name="Kohn T."/>
            <person name="Peeters S.H."/>
            <person name="Heuer A."/>
            <person name="Rast P."/>
            <person name="Oberbeckmann S."/>
            <person name="Bunk B."/>
            <person name="Jeske O."/>
            <person name="Meyerdierks A."/>
            <person name="Storesund J.E."/>
            <person name="Kallscheuer N."/>
            <person name="Luecker S."/>
            <person name="Lage O.M."/>
            <person name="Pohl T."/>
            <person name="Merkel B.J."/>
            <person name="Hornburger P."/>
            <person name="Mueller R.-W."/>
            <person name="Bruemmer F."/>
            <person name="Labrenz M."/>
            <person name="Spormann A.M."/>
            <person name="Op den Camp H."/>
            <person name="Overmann J."/>
            <person name="Amann R."/>
            <person name="Jetten M.S.M."/>
            <person name="Mascher T."/>
            <person name="Medema M.H."/>
            <person name="Devos D.P."/>
            <person name="Kaster A.-K."/>
            <person name="Ovreas L."/>
            <person name="Rohde M."/>
            <person name="Galperin M.Y."/>
            <person name="Jogler C."/>
        </authorList>
    </citation>
    <scope>NUCLEOTIDE SEQUENCE [LARGE SCALE GENOMIC DNA]</scope>
    <source>
        <strain evidence="1 2">FC18</strain>
    </source>
</reference>
<dbReference type="KEGG" id="mff:MFFC18_35420"/>
<evidence type="ECO:0008006" key="3">
    <source>
        <dbReference type="Google" id="ProtNLM"/>
    </source>
</evidence>
<dbReference type="Gene3D" id="3.20.20.80">
    <property type="entry name" value="Glycosidases"/>
    <property type="match status" value="1"/>
</dbReference>